<feature type="non-terminal residue" evidence="1">
    <location>
        <position position="1"/>
    </location>
</feature>
<dbReference type="Proteomes" id="UP000789920">
    <property type="component" value="Unassembled WGS sequence"/>
</dbReference>
<evidence type="ECO:0000313" key="1">
    <source>
        <dbReference type="EMBL" id="CAG8825403.1"/>
    </source>
</evidence>
<feature type="non-terminal residue" evidence="1">
    <location>
        <position position="185"/>
    </location>
</feature>
<protein>
    <submittedName>
        <fullName evidence="1">19468_t:CDS:1</fullName>
    </submittedName>
</protein>
<sequence>TSEYSELFTVSDNKLVLIQIFGGEDETEKIGIFDFETKKQVIQSLSDSPIWVYNSAFSETGNLIITDSYSWRVYVFVPKKIGNSLKLICKLTTTFGDSPDTKVFITPREQLLICNPALGSITKWDIESLSFVTHFFLSNVYMVQSAKLNYDESLLLVHATKLTEKGGSCSYLIIYLANNGMRLVT</sequence>
<comment type="caution">
    <text evidence="1">The sequence shown here is derived from an EMBL/GenBank/DDBJ whole genome shotgun (WGS) entry which is preliminary data.</text>
</comment>
<proteinExistence type="predicted"/>
<accession>A0ACA9S538</accession>
<gene>
    <name evidence="1" type="ORF">RPERSI_LOCUS26479</name>
</gene>
<keyword evidence="2" id="KW-1185">Reference proteome</keyword>
<reference evidence="1" key="1">
    <citation type="submission" date="2021-06" db="EMBL/GenBank/DDBJ databases">
        <authorList>
            <person name="Kallberg Y."/>
            <person name="Tangrot J."/>
            <person name="Rosling A."/>
        </authorList>
    </citation>
    <scope>NUCLEOTIDE SEQUENCE</scope>
    <source>
        <strain evidence="1">MA461A</strain>
    </source>
</reference>
<dbReference type="EMBL" id="CAJVQC010090485">
    <property type="protein sequence ID" value="CAG8825403.1"/>
    <property type="molecule type" value="Genomic_DNA"/>
</dbReference>
<organism evidence="1 2">
    <name type="scientific">Racocetra persica</name>
    <dbReference type="NCBI Taxonomy" id="160502"/>
    <lineage>
        <taxon>Eukaryota</taxon>
        <taxon>Fungi</taxon>
        <taxon>Fungi incertae sedis</taxon>
        <taxon>Mucoromycota</taxon>
        <taxon>Glomeromycotina</taxon>
        <taxon>Glomeromycetes</taxon>
        <taxon>Diversisporales</taxon>
        <taxon>Gigasporaceae</taxon>
        <taxon>Racocetra</taxon>
    </lineage>
</organism>
<evidence type="ECO:0000313" key="2">
    <source>
        <dbReference type="Proteomes" id="UP000789920"/>
    </source>
</evidence>
<name>A0ACA9S538_9GLOM</name>